<evidence type="ECO:0000259" key="4">
    <source>
        <dbReference type="PROSITE" id="PS01124"/>
    </source>
</evidence>
<dbReference type="PROSITE" id="PS00041">
    <property type="entry name" value="HTH_ARAC_FAMILY_1"/>
    <property type="match status" value="1"/>
</dbReference>
<proteinExistence type="predicted"/>
<keyword evidence="3" id="KW-0804">Transcription</keyword>
<dbReference type="Pfam" id="PF12833">
    <property type="entry name" value="HTH_18"/>
    <property type="match status" value="1"/>
</dbReference>
<protein>
    <submittedName>
        <fullName evidence="5">AraC family transcriptional regulator</fullName>
    </submittedName>
</protein>
<evidence type="ECO:0000256" key="3">
    <source>
        <dbReference type="ARBA" id="ARBA00023163"/>
    </source>
</evidence>
<dbReference type="InterPro" id="IPR009057">
    <property type="entry name" value="Homeodomain-like_sf"/>
</dbReference>
<keyword evidence="2" id="KW-0238">DNA-binding</keyword>
<feature type="domain" description="HTH araC/xylS-type" evidence="4">
    <location>
        <begin position="115"/>
        <end position="215"/>
    </location>
</feature>
<dbReference type="GO" id="GO:0003700">
    <property type="term" value="F:DNA-binding transcription factor activity"/>
    <property type="evidence" value="ECO:0007669"/>
    <property type="project" value="InterPro"/>
</dbReference>
<dbReference type="EMBL" id="RWIT01000008">
    <property type="protein sequence ID" value="RSK47572.1"/>
    <property type="molecule type" value="Genomic_DNA"/>
</dbReference>
<organism evidence="5 6">
    <name type="scientific">Hymenobacter rigui</name>
    <dbReference type="NCBI Taxonomy" id="334424"/>
    <lineage>
        <taxon>Bacteria</taxon>
        <taxon>Pseudomonadati</taxon>
        <taxon>Bacteroidota</taxon>
        <taxon>Cytophagia</taxon>
        <taxon>Cytophagales</taxon>
        <taxon>Hymenobacteraceae</taxon>
        <taxon>Hymenobacter</taxon>
    </lineage>
</organism>
<accession>A0A428KM99</accession>
<dbReference type="SUPFAM" id="SSF46689">
    <property type="entry name" value="Homeodomain-like"/>
    <property type="match status" value="1"/>
</dbReference>
<dbReference type="GO" id="GO:0043565">
    <property type="term" value="F:sequence-specific DNA binding"/>
    <property type="evidence" value="ECO:0007669"/>
    <property type="project" value="InterPro"/>
</dbReference>
<sequence length="217" mass="25058">MNQAENQVIDWDAPNLLEQLVRNIKAPLENIAAAGRNSDDYNKGKIEEIIFSSTKEINDIIEAIVAKNKARALSLTHESRPDIFEIYETNENVRQMCTDAVTPQKVTKVDQEWLMLLEKEVYDNLSNNFMNLYDLSCRMAVSERQLYRRLLSLVALTPNKYIRILRLHKAKQMIDNFVEHSIPQIAYAVGYNDVHYFSKLFASQYSVSPKELVGSLR</sequence>
<reference evidence="5 6" key="1">
    <citation type="submission" date="2018-12" db="EMBL/GenBank/DDBJ databases">
        <authorList>
            <person name="Feng G."/>
            <person name="Zhu H."/>
        </authorList>
    </citation>
    <scope>NUCLEOTIDE SEQUENCE [LARGE SCALE GENOMIC DNA]</scope>
    <source>
        <strain evidence="5 6">KCTC 12533</strain>
    </source>
</reference>
<dbReference type="PANTHER" id="PTHR43280">
    <property type="entry name" value="ARAC-FAMILY TRANSCRIPTIONAL REGULATOR"/>
    <property type="match status" value="1"/>
</dbReference>
<dbReference type="AlphaFoldDB" id="A0A428KM99"/>
<dbReference type="PROSITE" id="PS01124">
    <property type="entry name" value="HTH_ARAC_FAMILY_2"/>
    <property type="match status" value="1"/>
</dbReference>
<dbReference type="RefSeq" id="WP_125421591.1">
    <property type="nucleotide sequence ID" value="NZ_RWIT01000008.1"/>
</dbReference>
<dbReference type="SMART" id="SM00342">
    <property type="entry name" value="HTH_ARAC"/>
    <property type="match status" value="1"/>
</dbReference>
<dbReference type="PANTHER" id="PTHR43280:SF28">
    <property type="entry name" value="HTH-TYPE TRANSCRIPTIONAL ACTIVATOR RHAS"/>
    <property type="match status" value="1"/>
</dbReference>
<name>A0A428KM99_9BACT</name>
<dbReference type="InterPro" id="IPR018060">
    <property type="entry name" value="HTH_AraC"/>
</dbReference>
<gene>
    <name evidence="5" type="ORF">EI291_15050</name>
</gene>
<evidence type="ECO:0000256" key="1">
    <source>
        <dbReference type="ARBA" id="ARBA00023015"/>
    </source>
</evidence>
<dbReference type="Proteomes" id="UP000273500">
    <property type="component" value="Unassembled WGS sequence"/>
</dbReference>
<dbReference type="InterPro" id="IPR018062">
    <property type="entry name" value="HTH_AraC-typ_CS"/>
</dbReference>
<evidence type="ECO:0000256" key="2">
    <source>
        <dbReference type="ARBA" id="ARBA00023125"/>
    </source>
</evidence>
<evidence type="ECO:0000313" key="5">
    <source>
        <dbReference type="EMBL" id="RSK47572.1"/>
    </source>
</evidence>
<evidence type="ECO:0000313" key="6">
    <source>
        <dbReference type="Proteomes" id="UP000273500"/>
    </source>
</evidence>
<keyword evidence="6" id="KW-1185">Reference proteome</keyword>
<keyword evidence="1" id="KW-0805">Transcription regulation</keyword>
<comment type="caution">
    <text evidence="5">The sequence shown here is derived from an EMBL/GenBank/DDBJ whole genome shotgun (WGS) entry which is preliminary data.</text>
</comment>
<dbReference type="OrthoDB" id="9793451at2"/>
<dbReference type="Gene3D" id="1.10.10.60">
    <property type="entry name" value="Homeodomain-like"/>
    <property type="match status" value="1"/>
</dbReference>